<dbReference type="SUPFAM" id="SSF50494">
    <property type="entry name" value="Trypsin-like serine proteases"/>
    <property type="match status" value="1"/>
</dbReference>
<keyword evidence="11" id="KW-1168">Fusion of virus membrane with host membrane</keyword>
<dbReference type="PRINTS" id="PR00798">
    <property type="entry name" value="TOGAVIRIN"/>
</dbReference>
<dbReference type="GO" id="GO:0015267">
    <property type="term" value="F:channel activity"/>
    <property type="evidence" value="ECO:0007669"/>
    <property type="project" value="UniProtKB-KW"/>
</dbReference>
<evidence type="ECO:0000256" key="12">
    <source>
        <dbReference type="ARBA" id="ARBA00022510"/>
    </source>
</evidence>
<dbReference type="Gene3D" id="2.60.98.10">
    <property type="entry name" value="Tick-borne Encephalitis virus Glycoprotein, domain 1"/>
    <property type="match status" value="3"/>
</dbReference>
<comment type="subcellular location">
    <subcellularLocation>
        <location evidence="44">Host Golgi apparatus</location>
        <location evidence="44">Host trans-Golgi network</location>
    </subcellularLocation>
    <subcellularLocation>
        <location evidence="8">Host cell membrane</location>
        <topology evidence="8">Multi-pass membrane protein</topology>
    </subcellularLocation>
    <subcellularLocation>
        <location evidence="6">Host cell membrane</location>
        <topology evidence="6">Single-pass type I membrane protein</topology>
    </subcellularLocation>
    <subcellularLocation>
        <location evidence="3">Host cytoplasm</location>
    </subcellularLocation>
    <subcellularLocation>
        <location evidence="4">Host endoplasmic reticulum</location>
    </subcellularLocation>
    <subcellularLocation>
        <location evidence="2">Host nucleus</location>
    </subcellularLocation>
    <subcellularLocation>
        <location evidence="5">Virion membrane</location>
        <topology evidence="5">Multi-pass membrane protein</topology>
    </subcellularLocation>
    <subcellularLocation>
        <location evidence="7">Virion membrane</location>
        <topology evidence="7">Single-pass type I membrane protein</topology>
    </subcellularLocation>
</comment>
<reference evidence="54" key="1">
    <citation type="journal article" date="2020" name="Viruses">
        <title>A Novel Sub-Lineage of Chikungunya Virus East/Central/South African Genotype Indian Ocean Lineage Caused Sequential Outbreaks in Bangladesh and Thailand.</title>
        <authorList>
            <person name="Phadungsombat J."/>
            <person name="Imad H."/>
            <person name="Rahman M."/>
            <person name="Nakayama E.E."/>
            <person name="Kludkleeb S."/>
            <person name="Ponam T."/>
            <person name="Rahim R."/>
            <person name="Hasan A."/>
            <person name="Poltep K."/>
            <person name="Yamanaka A."/>
            <person name="Matsee W."/>
            <person name="Piyaphanee W."/>
            <person name="Phumratanaprapin W."/>
            <person name="Shioda T."/>
        </authorList>
    </citation>
    <scope>NUCLEOTIDE SEQUENCE</scope>
    <source>
        <strain evidence="54">BGD17-1542</strain>
    </source>
</reference>
<evidence type="ECO:0000256" key="27">
    <source>
        <dbReference type="ARBA" id="ARBA00022870"/>
    </source>
</evidence>
<comment type="subunit">
    <text evidence="48">Oligomer. Interacts with spike glycoprotein E1. Interacts with spike glycoprotein E2.</text>
</comment>
<protein>
    <recommendedName>
        <fullName evidence="9">Structural polyprotein</fullName>
    </recommendedName>
    <alternativeName>
        <fullName evidence="42">p130</fullName>
    </alternativeName>
</protein>
<dbReference type="GO" id="GO:0055036">
    <property type="term" value="C:virion membrane"/>
    <property type="evidence" value="ECO:0007669"/>
    <property type="project" value="UniProtKB-SubCell"/>
</dbReference>
<evidence type="ECO:0000256" key="19">
    <source>
        <dbReference type="ARBA" id="ARBA00022670"/>
    </source>
</evidence>
<dbReference type="GO" id="GO:0098670">
    <property type="term" value="P:entry receptor-mediated virion attachment to host cell"/>
    <property type="evidence" value="ECO:0007669"/>
    <property type="project" value="UniProtKB-KW"/>
</dbReference>
<keyword evidence="14" id="KW-0167">Capsid protein</keyword>
<keyword evidence="36" id="KW-0325">Glycoprotein</keyword>
<proteinExistence type="predicted"/>
<keyword evidence="30 52" id="KW-1133">Transmembrane helix</keyword>
<evidence type="ECO:0000256" key="52">
    <source>
        <dbReference type="SAM" id="Phobius"/>
    </source>
</evidence>
<evidence type="ECO:0000256" key="45">
    <source>
        <dbReference type="ARBA" id="ARBA00038810"/>
    </source>
</evidence>
<evidence type="ECO:0000256" key="26">
    <source>
        <dbReference type="ARBA" id="ARBA00022844"/>
    </source>
</evidence>
<evidence type="ECO:0000256" key="10">
    <source>
        <dbReference type="ARBA" id="ARBA00022448"/>
    </source>
</evidence>
<keyword evidence="21 52" id="KW-0812">Transmembrane</keyword>
<keyword evidence="31" id="KW-1182">Viral ion channel</keyword>
<evidence type="ECO:0000256" key="14">
    <source>
        <dbReference type="ARBA" id="ARBA00022561"/>
    </source>
</evidence>
<dbReference type="GO" id="GO:0044177">
    <property type="term" value="C:host cell Golgi apparatus"/>
    <property type="evidence" value="ECO:0007669"/>
    <property type="project" value="UniProtKB-SubCell"/>
</dbReference>
<comment type="function">
    <text evidence="43">Provides the signal sequence for the translocation of the precursor of protein E3/E2 to the host endoplasmic reticulum. Furin-cleaved E3 remains associated with spike glycoprotein E1 and mediates pH protection of the latter during the transport via the secretory pathway. After virion release from the host cell, the assembly protein E3 is gradually released in the extracellular space.</text>
</comment>
<keyword evidence="39" id="KW-0449">Lipoprotein</keyword>
<organismHost>
    <name type="scientific">Macaca</name>
    <name type="common">macaques</name>
    <dbReference type="NCBI Taxonomy" id="9539"/>
</organismHost>
<evidence type="ECO:0000256" key="3">
    <source>
        <dbReference type="ARBA" id="ARBA00004192"/>
    </source>
</evidence>
<evidence type="ECO:0000256" key="35">
    <source>
        <dbReference type="ARBA" id="ARBA00023157"/>
    </source>
</evidence>
<evidence type="ECO:0000256" key="39">
    <source>
        <dbReference type="ARBA" id="ARBA00023288"/>
    </source>
</evidence>
<keyword evidence="10" id="KW-0813">Transport</keyword>
<evidence type="ECO:0000256" key="22">
    <source>
        <dbReference type="ARBA" id="ARBA00022801"/>
    </source>
</evidence>
<dbReference type="FunFam" id="2.60.40.4310:FF:000001">
    <property type="entry name" value="Structural polyprotein"/>
    <property type="match status" value="1"/>
</dbReference>
<keyword evidence="26" id="KW-0946">Virion</keyword>
<comment type="subunit">
    <text evidence="45">The precursor of protein E3/E2 and E1 form a heterodimer shortly after synthesis.</text>
</comment>
<evidence type="ECO:0000256" key="42">
    <source>
        <dbReference type="ARBA" id="ARBA00033029"/>
    </source>
</evidence>
<feature type="active site" description="Charge relay system" evidence="50">
    <location>
        <position position="213"/>
    </location>
</feature>
<keyword evidence="35" id="KW-1015">Disulfide bond</keyword>
<dbReference type="InterPro" id="IPR002548">
    <property type="entry name" value="Alpha_E1_glycop"/>
</dbReference>
<dbReference type="GO" id="GO:0020002">
    <property type="term" value="C:host cell plasma membrane"/>
    <property type="evidence" value="ECO:0007669"/>
    <property type="project" value="UniProtKB-SubCell"/>
</dbReference>
<dbReference type="SUPFAM" id="SSF56983">
    <property type="entry name" value="Viral glycoprotein, central and dimerisation domains"/>
    <property type="match status" value="1"/>
</dbReference>
<keyword evidence="28" id="KW-0694">RNA-binding</keyword>
<evidence type="ECO:0000256" key="46">
    <source>
        <dbReference type="ARBA" id="ARBA00065086"/>
    </source>
</evidence>
<keyword evidence="25" id="KW-0720">Serine protease</keyword>
<dbReference type="GO" id="GO:0005198">
    <property type="term" value="F:structural molecule activity"/>
    <property type="evidence" value="ECO:0007669"/>
    <property type="project" value="InterPro"/>
</dbReference>
<dbReference type="InterPro" id="IPR042306">
    <property type="entry name" value="Alphavir_E2_C"/>
</dbReference>
<feature type="compositionally biased region" description="Basic residues" evidence="51">
    <location>
        <begin position="86"/>
        <end position="101"/>
    </location>
</feature>
<feature type="transmembrane region" description="Helical" evidence="52">
    <location>
        <begin position="727"/>
        <end position="746"/>
    </location>
</feature>
<keyword evidence="24" id="KW-1040">Host Golgi apparatus</keyword>
<dbReference type="Gene3D" id="2.60.40.2400">
    <property type="entry name" value="Alphavirus E2 glycoprotein, domain C"/>
    <property type="match status" value="1"/>
</dbReference>
<keyword evidence="15" id="KW-1048">Host nucleus</keyword>
<dbReference type="GO" id="GO:0004252">
    <property type="term" value="F:serine-type endopeptidase activity"/>
    <property type="evidence" value="ECO:0007669"/>
    <property type="project" value="InterPro"/>
</dbReference>
<evidence type="ECO:0000256" key="7">
    <source>
        <dbReference type="ARBA" id="ARBA00004563"/>
    </source>
</evidence>
<evidence type="ECO:0000256" key="15">
    <source>
        <dbReference type="ARBA" id="ARBA00022562"/>
    </source>
</evidence>
<keyword evidence="16" id="KW-0945">Host-virus interaction</keyword>
<evidence type="ECO:0000256" key="20">
    <source>
        <dbReference type="ARBA" id="ARBA00022685"/>
    </source>
</evidence>
<dbReference type="SUPFAM" id="SSF81296">
    <property type="entry name" value="E set domains"/>
    <property type="match status" value="1"/>
</dbReference>
<evidence type="ECO:0000256" key="41">
    <source>
        <dbReference type="ARBA" id="ARBA00023303"/>
    </source>
</evidence>
<keyword evidence="33 52" id="KW-0472">Membrane</keyword>
<dbReference type="Pfam" id="PF00944">
    <property type="entry name" value="Peptidase_S3"/>
    <property type="match status" value="1"/>
</dbReference>
<evidence type="ECO:0000313" key="54">
    <source>
        <dbReference type="EMBL" id="BCL50840.1"/>
    </source>
</evidence>
<evidence type="ECO:0000256" key="50">
    <source>
        <dbReference type="PIRSR" id="PIRSR600936-1"/>
    </source>
</evidence>
<dbReference type="FunFam" id="2.40.10.10:FF:000075">
    <property type="entry name" value="Structural polyprotein"/>
    <property type="match status" value="1"/>
</dbReference>
<keyword evidence="13" id="KW-1032">Host cell membrane</keyword>
<dbReference type="Pfam" id="PF00943">
    <property type="entry name" value="Alpha_E2_glycop"/>
    <property type="match status" value="1"/>
</dbReference>
<dbReference type="FunFam" id="2.60.98.10:FF:000003">
    <property type="entry name" value="Structural polyprotein"/>
    <property type="match status" value="1"/>
</dbReference>
<dbReference type="FunFam" id="2.60.40.2400:FF:000001">
    <property type="entry name" value="Structural polyprotein"/>
    <property type="match status" value="1"/>
</dbReference>
<keyword evidence="19" id="KW-0645">Protease</keyword>
<evidence type="ECO:0000256" key="40">
    <source>
        <dbReference type="ARBA" id="ARBA00023296"/>
    </source>
</evidence>
<comment type="subunit">
    <text evidence="46">Homodimer. Homomultimer. Interacts with host karyopherin KPNA4; this interaction allows the nuclear import of the viral capsid protein. Interacts with spike glycoprotein E2. Interacts with host IRAK1; the interaction leads to inhibition of IRAK1-dependent signaling.</text>
</comment>
<feature type="transmembrane region" description="Helical" evidence="52">
    <location>
        <begin position="687"/>
        <end position="715"/>
    </location>
</feature>
<evidence type="ECO:0000256" key="6">
    <source>
        <dbReference type="ARBA" id="ARBA00004402"/>
    </source>
</evidence>
<organismHost>
    <name type="scientific">Cercopithecus</name>
    <dbReference type="NCBI Taxonomy" id="9533"/>
</organismHost>
<dbReference type="InterPro" id="IPR002533">
    <property type="entry name" value="Alpha_E3_glycop"/>
</dbReference>
<evidence type="ECO:0000256" key="23">
    <source>
        <dbReference type="ARBA" id="ARBA00022804"/>
    </source>
</evidence>
<evidence type="ECO:0000256" key="25">
    <source>
        <dbReference type="ARBA" id="ARBA00022825"/>
    </source>
</evidence>
<feature type="transmembrane region" description="Helical" evidence="52">
    <location>
        <begin position="794"/>
        <end position="810"/>
    </location>
</feature>
<dbReference type="InterPro" id="IPR036253">
    <property type="entry name" value="Glycoprot_cen/dimer_sf"/>
</dbReference>
<keyword evidence="27" id="KW-1043">Host membrane</keyword>
<dbReference type="InterPro" id="IPR000936">
    <property type="entry name" value="Alpha_E2_glycop"/>
</dbReference>
<dbReference type="FunFam" id="2.60.98.10:FF:000004">
    <property type="entry name" value="Structural polyprotein"/>
    <property type="match status" value="1"/>
</dbReference>
<keyword evidence="22" id="KW-0378">Hydrolase</keyword>
<evidence type="ECO:0000256" key="47">
    <source>
        <dbReference type="ARBA" id="ARBA00093317"/>
    </source>
</evidence>
<keyword evidence="40" id="KW-1160">Virus entry into host cell</keyword>
<dbReference type="InterPro" id="IPR009003">
    <property type="entry name" value="Peptidase_S1_PA"/>
</dbReference>
<keyword evidence="34" id="KW-0564">Palmitate</keyword>
<keyword evidence="17" id="KW-1234">Viral attachment to host entry receptor</keyword>
<evidence type="ECO:0000256" key="16">
    <source>
        <dbReference type="ARBA" id="ARBA00022581"/>
    </source>
</evidence>
<evidence type="ECO:0000256" key="30">
    <source>
        <dbReference type="ARBA" id="ARBA00022989"/>
    </source>
</evidence>
<comment type="function">
    <text evidence="47">Acts as a viroporin that participates in virus glycoprotein processing and transport to the plasma membrane, cell permeabilization and budding of viral particles. Disrupts the calcium homeostasis of the cell, probably at the endoplasmic reticulum level. This leads to cytoplasmic calcium elevation. Because of its lipophilic properties, the 6K protein is postulated to influence the selection of lipids that interact with the transmembrane domains of the glycoproteins, which, in turn, affects the deformability of the bilayer required for the extreme curvature that occurs as budding proceeds. Present in low amount in virions, about 3% compared to viral glycoproteins.</text>
</comment>
<evidence type="ECO:0000256" key="36">
    <source>
        <dbReference type="ARBA" id="ARBA00023180"/>
    </source>
</evidence>
<keyword evidence="37" id="KW-1038">Host endoplasmic reticulum</keyword>
<dbReference type="EMBL" id="LC580254">
    <property type="protein sequence ID" value="BCL50840.1"/>
    <property type="molecule type" value="Genomic_RNA"/>
</dbReference>
<feature type="transmembrane region" description="Helical" evidence="52">
    <location>
        <begin position="766"/>
        <end position="787"/>
    </location>
</feature>
<evidence type="ECO:0000256" key="4">
    <source>
        <dbReference type="ARBA" id="ARBA00004354"/>
    </source>
</evidence>
<dbReference type="GO" id="GO:0044165">
    <property type="term" value="C:host cell endoplasmic reticulum"/>
    <property type="evidence" value="ECO:0007669"/>
    <property type="project" value="UniProtKB-SubCell"/>
</dbReference>
<evidence type="ECO:0000256" key="24">
    <source>
        <dbReference type="ARBA" id="ARBA00022812"/>
    </source>
</evidence>
<dbReference type="GO" id="GO:0042025">
    <property type="term" value="C:host cell nucleus"/>
    <property type="evidence" value="ECO:0007669"/>
    <property type="project" value="UniProtKB-SubCell"/>
</dbReference>
<evidence type="ECO:0000256" key="13">
    <source>
        <dbReference type="ARBA" id="ARBA00022511"/>
    </source>
</evidence>
<dbReference type="FunFam" id="2.60.40.350:FF:000002">
    <property type="entry name" value="Structural polyprotein"/>
    <property type="match status" value="1"/>
</dbReference>
<evidence type="ECO:0000256" key="9">
    <source>
        <dbReference type="ARBA" id="ARBA00014555"/>
    </source>
</evidence>
<dbReference type="InterPro" id="IPR042304">
    <property type="entry name" value="Alphavir_E2_A"/>
</dbReference>
<accession>A0A7U3R683</accession>
<evidence type="ECO:0000256" key="44">
    <source>
        <dbReference type="ARBA" id="ARBA00037851"/>
    </source>
</evidence>
<dbReference type="GO" id="GO:0039619">
    <property type="term" value="C:T=4 icosahedral viral capsid"/>
    <property type="evidence" value="ECO:0007669"/>
    <property type="project" value="UniProtKB-KW"/>
</dbReference>
<dbReference type="Gene3D" id="1.10.287.2230">
    <property type="match status" value="1"/>
</dbReference>
<feature type="active site" description="Charge relay system" evidence="50">
    <location>
        <position position="139"/>
    </location>
</feature>
<dbReference type="FunFam" id="2.40.10.10:FF:000076">
    <property type="entry name" value="Structural polyprotein"/>
    <property type="match status" value="1"/>
</dbReference>
<organismHost>
    <name type="scientific">Aedes furcifer</name>
    <name type="common">Mosquito</name>
    <dbReference type="NCBI Taxonomy" id="299627"/>
</organismHost>
<evidence type="ECO:0000259" key="53">
    <source>
        <dbReference type="PROSITE" id="PS51690"/>
    </source>
</evidence>
<feature type="transmembrane region" description="Helical" evidence="52">
    <location>
        <begin position="1222"/>
        <end position="1245"/>
    </location>
</feature>
<evidence type="ECO:0000256" key="43">
    <source>
        <dbReference type="ARBA" id="ARBA00037518"/>
    </source>
</evidence>
<dbReference type="FunFam" id="2.60.98.10:FF:000002">
    <property type="entry name" value="Structural polyprotein"/>
    <property type="match status" value="1"/>
</dbReference>
<feature type="region of interest" description="Disordered" evidence="51">
    <location>
        <begin position="53"/>
        <end position="104"/>
    </location>
</feature>
<comment type="catalytic activity">
    <reaction evidence="1">
        <text>Autocatalytic release of the core protein from the N-terminus of the togavirus structural polyprotein by hydrolysis of a -Trp-|-Ser- bond.</text>
        <dbReference type="EC" id="3.4.21.90"/>
    </reaction>
</comment>
<evidence type="ECO:0000256" key="18">
    <source>
        <dbReference type="ARBA" id="ARBA00022595"/>
    </source>
</evidence>
<dbReference type="InterPro" id="IPR043504">
    <property type="entry name" value="Peptidase_S1_PA_chymotrypsin"/>
</dbReference>
<keyword evidence="12" id="KW-1170">Fusion of virus membrane with host endosomal membrane</keyword>
<name>A0A7U3R683_CHIKV</name>
<keyword evidence="38" id="KW-1035">Host cytoplasm</keyword>
<organismHost>
    <name type="scientific">Aedes aegypti</name>
    <name type="common">Yellowfever mosquito</name>
    <name type="synonym">Culex aegypti</name>
    <dbReference type="NCBI Taxonomy" id="7159"/>
</organismHost>
<feature type="compositionally biased region" description="Basic residues" evidence="51">
    <location>
        <begin position="60"/>
        <end position="72"/>
    </location>
</feature>
<dbReference type="PROSITE" id="PS51690">
    <property type="entry name" value="ALPHAVIRUS_CP"/>
    <property type="match status" value="1"/>
</dbReference>
<dbReference type="Gene3D" id="2.60.40.3200">
    <property type="entry name" value="Alphavirus E2 glycoprotein, A domain"/>
    <property type="match status" value="1"/>
</dbReference>
<sequence length="1248" mass="138276">MEFIPTQTFYNRRYQPRPWTPRSTIQIIRPRPRPQRQAGQLAQLISAVNKLTMRAVPQQKPRRNRKNKKQKQKQQAPQNNTNQKKQPPKKKPAQKKKKPGRRERMCMKIENDCIFEVKHEGKVTGYACLVGDKVMKPAHVKGTIDNADLAKLAFKRSSKYDLECAQIPVHMKSDASKFTHEKPEGYYNWHHGAVQYSGGRFTIPTGAGKPGDSGRPIFDNKGRVVAIVLGGANEGARTALSVVTWNKDIVTKITPEGAEEWSLAIPVMCLLANTTFPCSQPPCTPCCYEKEPEETLRMLEDNVMRPGYYQLLQASLTCSPHRQRRSTKDNFNVYKATRPYLAHCPDCGEGHSCHSPVALERIRNEATDGTLKIQVSLQIGIKTDDSHDWTKLRYMDNHMPADAERAGLFVRTSAPCTITGTMGHFILARCPKGETLTVGFTDSRKISHSCTHPFHHDPPVIGREKFHSRPQHGKELPCSTYVQSTAATTEEIEVHMPPDTPDRTLMSQQSGNVKITVNGQTVRYKCNCGSSNEGLTTTDKVINNCKVDQCHAAVTNHKKWQYNSPLVPRNAELGDRKGKIHIPFPLANATCRVPKARNPTVTYGKNQVIMLLYPDHPTLLSYRNMGEEPNYQEEWVMHKKEVVLTVPTEGLEVTWGNNEPYKYWPQLSTNGTAHGHPHEIILYYYELYPTMTVVVVSVATFILLSMVGMAAGMCMCARRRCITPYELTPGATVPFLLSLICCIRTAKAATYQEAAIYLWNEQQPLFWLQALIPLAALIVLCNCLRLLPCCCKTLAFLAVMSVGAHTVSAYEHVTVIPNTVGVPYKTLVSRPGYSPMVLEMELLSVTLEPTLSLDYITCEYKTVIPSPYVKCCGTAECKDKNLPDYSCKVFTGVYPFMWGGAYCFCDAENTQLSEAHVEKSESCKTEFASAYRAHTASASAKLRVLYQGNNITVTAYANGDHAVTVKDAKFIVGPMSSAWTPFDNKIVVYKGDVYNMDYPPFGAGRPGQFGDIQSRTPESEDVYANTQLVLQRPAAGTVHVPYSQAPSGFKYWLKERGASLQHTAPFGCQIATNPVRAVNCAVGNMPISIDIPEAAFTRVVDAPSLTDMSCEVPACTHSSDFGGVAVIKYAASKKGKCAVHSMTNAVTIREAEIEVEGNSQLQISFSTALASAEFRVQVCSTQVHCAAECHPPKDHIVNYPASHTTLGVQDISATAMSWVQKITGGVGLVVAVAALILIVVLCVSFSRH</sequence>
<evidence type="ECO:0000256" key="2">
    <source>
        <dbReference type="ARBA" id="ARBA00004147"/>
    </source>
</evidence>
<feature type="active site" description="Charge relay system" evidence="50">
    <location>
        <position position="161"/>
    </location>
</feature>
<dbReference type="GO" id="GO:0003723">
    <property type="term" value="F:RNA binding"/>
    <property type="evidence" value="ECO:0007669"/>
    <property type="project" value="UniProtKB-KW"/>
</dbReference>
<comment type="subunit">
    <text evidence="49">Interacts with spike glycoprotein E1. Processing of the precursor of protein E3/E2 into E2 and E3 results in a heterodimer of the spike glycoproteins E2 and E1. Spike at virion surface are constituted of a trimer of E2-E1 heterodimers. Interacts with 6K protein. Interacts with host MXRA8; this interaction mediates virus entry. The interaction involves 2 adjacent E2-E1 heterodimers.</text>
</comment>
<dbReference type="InterPro" id="IPR042305">
    <property type="entry name" value="Alphavir_E2_B"/>
</dbReference>
<dbReference type="Gene3D" id="2.60.40.350">
    <property type="match status" value="1"/>
</dbReference>
<evidence type="ECO:0000256" key="17">
    <source>
        <dbReference type="ARBA" id="ARBA00022587"/>
    </source>
</evidence>
<organism evidence="54">
    <name type="scientific">Chikungunya virus</name>
    <name type="common">CHIKV</name>
    <dbReference type="NCBI Taxonomy" id="37124"/>
    <lineage>
        <taxon>Viruses</taxon>
        <taxon>Riboviria</taxon>
        <taxon>Orthornavirae</taxon>
        <taxon>Kitrinoviricota</taxon>
        <taxon>Alsuviricetes</taxon>
        <taxon>Martellivirales</taxon>
        <taxon>Togaviridae</taxon>
        <taxon>Alphavirus</taxon>
        <taxon>Alphavirus chikungunya</taxon>
    </lineage>
</organism>
<evidence type="ECO:0000256" key="38">
    <source>
        <dbReference type="ARBA" id="ARBA00023200"/>
    </source>
</evidence>
<dbReference type="InterPro" id="IPR038055">
    <property type="entry name" value="Glycoprot_E_dimer_dom"/>
</dbReference>
<evidence type="ECO:0000256" key="33">
    <source>
        <dbReference type="ARBA" id="ARBA00023136"/>
    </source>
</evidence>
<dbReference type="Pfam" id="PF01589">
    <property type="entry name" value="Alpha_E1_glycop"/>
    <property type="match status" value="1"/>
</dbReference>
<dbReference type="InterPro" id="IPR000336">
    <property type="entry name" value="Flavivir/Alphavir_Ig-like_sf"/>
</dbReference>
<evidence type="ECO:0000256" key="37">
    <source>
        <dbReference type="ARBA" id="ARBA00023184"/>
    </source>
</evidence>
<dbReference type="GO" id="GO:0039654">
    <property type="term" value="P:fusion of virus membrane with host endosome membrane"/>
    <property type="evidence" value="ECO:0007669"/>
    <property type="project" value="UniProtKB-KW"/>
</dbReference>
<keyword evidence="20" id="KW-0165">Cleavage on pair of basic residues</keyword>
<evidence type="ECO:0000256" key="31">
    <source>
        <dbReference type="ARBA" id="ARBA00023039"/>
    </source>
</evidence>
<keyword evidence="41" id="KW-0407">Ion channel</keyword>
<dbReference type="GO" id="GO:0046718">
    <property type="term" value="P:symbiont entry into host cell"/>
    <property type="evidence" value="ECO:0007669"/>
    <property type="project" value="UniProtKB-KW"/>
</dbReference>
<organismHost>
    <name type="scientific">Papio</name>
    <name type="common">baboons</name>
    <dbReference type="NCBI Taxonomy" id="9554"/>
</organismHost>
<evidence type="ECO:0000256" key="32">
    <source>
        <dbReference type="ARBA" id="ARBA00023065"/>
    </source>
</evidence>
<evidence type="ECO:0000256" key="49">
    <source>
        <dbReference type="ARBA" id="ARBA00093585"/>
    </source>
</evidence>
<organismHost>
    <name type="scientific">Presbytis</name>
    <dbReference type="NCBI Taxonomy" id="9573"/>
</organismHost>
<dbReference type="Gene3D" id="2.40.10.10">
    <property type="entry name" value="Trypsin-like serine proteases"/>
    <property type="match status" value="2"/>
</dbReference>
<evidence type="ECO:0000256" key="28">
    <source>
        <dbReference type="ARBA" id="ARBA00022884"/>
    </source>
</evidence>
<feature type="compositionally biased region" description="Low complexity" evidence="51">
    <location>
        <begin position="73"/>
        <end position="85"/>
    </location>
</feature>
<evidence type="ECO:0000256" key="21">
    <source>
        <dbReference type="ARBA" id="ARBA00022692"/>
    </source>
</evidence>
<keyword evidence="29" id="KW-1144">T=4 icosahedral capsid protein</keyword>
<organismHost>
    <name type="scientific">Aedes albopictus</name>
    <name type="common">Asian tiger mosquito</name>
    <name type="synonym">Stegomyia albopicta</name>
    <dbReference type="NCBI Taxonomy" id="7160"/>
</organismHost>
<keyword evidence="18" id="KW-1162">Viral penetration into host cytoplasm</keyword>
<evidence type="ECO:0000256" key="34">
    <source>
        <dbReference type="ARBA" id="ARBA00023139"/>
    </source>
</evidence>
<evidence type="ECO:0000256" key="1">
    <source>
        <dbReference type="ARBA" id="ARBA00000840"/>
    </source>
</evidence>
<feature type="domain" description="Peptidase S3" evidence="53">
    <location>
        <begin position="113"/>
        <end position="261"/>
    </location>
</feature>
<organismHost>
    <name type="scientific">Homo sapiens</name>
    <name type="common">Human</name>
    <dbReference type="NCBI Taxonomy" id="9606"/>
</organismHost>
<dbReference type="FunFam" id="1.10.287.2230:FF:000001">
    <property type="entry name" value="Structural polyprotein"/>
    <property type="match status" value="1"/>
</dbReference>
<organismHost>
    <name type="scientific">Pan troglodytes</name>
    <name type="common">Chimpanzee</name>
    <dbReference type="NCBI Taxonomy" id="9598"/>
</organismHost>
<dbReference type="GO" id="GO:0034220">
    <property type="term" value="P:monoatomic ion transmembrane transport"/>
    <property type="evidence" value="ECO:0007669"/>
    <property type="project" value="UniProtKB-KW"/>
</dbReference>
<keyword evidence="32" id="KW-0406">Ion transport</keyword>
<evidence type="ECO:0000256" key="29">
    <source>
        <dbReference type="ARBA" id="ARBA00022973"/>
    </source>
</evidence>
<dbReference type="Pfam" id="PF01563">
    <property type="entry name" value="Alpha_E3_glycop"/>
    <property type="match status" value="1"/>
</dbReference>
<dbReference type="Gene3D" id="2.60.40.4310">
    <property type="entry name" value="Alphavirus E2 glycoprotein, domain B"/>
    <property type="match status" value="1"/>
</dbReference>
<evidence type="ECO:0000256" key="51">
    <source>
        <dbReference type="SAM" id="MobiDB-lite"/>
    </source>
</evidence>
<dbReference type="InterPro" id="IPR000930">
    <property type="entry name" value="Peptidase_S3"/>
</dbReference>
<organismHost>
    <name type="scientific">Aedes polynesiensis</name>
    <name type="common">Polynesian tiger mosquito</name>
    <dbReference type="NCBI Taxonomy" id="188700"/>
</organismHost>
<evidence type="ECO:0000256" key="5">
    <source>
        <dbReference type="ARBA" id="ARBA00004385"/>
    </source>
</evidence>
<evidence type="ECO:0000256" key="48">
    <source>
        <dbReference type="ARBA" id="ARBA00093539"/>
    </source>
</evidence>
<dbReference type="InterPro" id="IPR014756">
    <property type="entry name" value="Ig_E-set"/>
</dbReference>
<dbReference type="GO" id="GO:0006508">
    <property type="term" value="P:proteolysis"/>
    <property type="evidence" value="ECO:0007669"/>
    <property type="project" value="UniProtKB-KW"/>
</dbReference>
<keyword evidence="23" id="KW-1161">Viral attachment to host cell</keyword>
<evidence type="ECO:0000256" key="8">
    <source>
        <dbReference type="ARBA" id="ARBA00004598"/>
    </source>
</evidence>
<evidence type="ECO:0000256" key="11">
    <source>
        <dbReference type="ARBA" id="ARBA00022506"/>
    </source>
</evidence>